<protein>
    <submittedName>
        <fullName evidence="2">CQ098-like protein</fullName>
    </submittedName>
</protein>
<dbReference type="PANTHER" id="PTHR34221:SF4">
    <property type="entry name" value="CHROMOSOME LG9 OPEN READING FRAME, HUMAN C17ORF98"/>
    <property type="match status" value="1"/>
</dbReference>
<reference evidence="2" key="1">
    <citation type="submission" date="2022-11" db="EMBL/GenBank/DDBJ databases">
        <title>Centuries of genome instability and evolution in soft-shell clam transmissible cancer (bioRxiv).</title>
        <authorList>
            <person name="Hart S.F.M."/>
            <person name="Yonemitsu M.A."/>
            <person name="Giersch R.M."/>
            <person name="Beal B.F."/>
            <person name="Arriagada G."/>
            <person name="Davis B.W."/>
            <person name="Ostrander E.A."/>
            <person name="Goff S.P."/>
            <person name="Metzger M.J."/>
        </authorList>
    </citation>
    <scope>NUCLEOTIDE SEQUENCE</scope>
    <source>
        <strain evidence="2">MELC-2E11</strain>
        <tissue evidence="2">Siphon/mantle</tissue>
    </source>
</reference>
<evidence type="ECO:0000313" key="2">
    <source>
        <dbReference type="EMBL" id="WAR04694.1"/>
    </source>
</evidence>
<sequence>MADDRPTKSASSKRHNKLYRTPPTPPPEEFMREERGFVLDCNAVSSISGDFSKANPKLGPVIPPYNAQNDPHVANYFKFSGVDKTLGKTGQAKPGTSIDGHVMDYFEKCGPGRQYVSLRNDAGAGYSSELTDGHSQFMQGIKPSTGYNGQFGFRRNTPWLRQSPSPFGTASRSPAHEITVVSRTKSTVQAK</sequence>
<gene>
    <name evidence="2" type="ORF">MAR_020063</name>
</gene>
<dbReference type="InterPro" id="IPR028027">
    <property type="entry name" value="SPMAP1"/>
</dbReference>
<evidence type="ECO:0000313" key="3">
    <source>
        <dbReference type="Proteomes" id="UP001164746"/>
    </source>
</evidence>
<dbReference type="Pfam" id="PF15075">
    <property type="entry name" value="SPMAP1-like"/>
    <property type="match status" value="1"/>
</dbReference>
<dbReference type="EMBL" id="CP111016">
    <property type="protein sequence ID" value="WAR04694.1"/>
    <property type="molecule type" value="Genomic_DNA"/>
</dbReference>
<accession>A0ABY7E691</accession>
<feature type="compositionally biased region" description="Polar residues" evidence="1">
    <location>
        <begin position="159"/>
        <end position="172"/>
    </location>
</feature>
<feature type="region of interest" description="Disordered" evidence="1">
    <location>
        <begin position="1"/>
        <end position="29"/>
    </location>
</feature>
<feature type="region of interest" description="Disordered" evidence="1">
    <location>
        <begin position="154"/>
        <end position="191"/>
    </location>
</feature>
<dbReference type="PANTHER" id="PTHR34221">
    <property type="entry name" value="HYPOTHETICAL PROTEIN LOC691189"/>
    <property type="match status" value="1"/>
</dbReference>
<dbReference type="Proteomes" id="UP001164746">
    <property type="component" value="Chromosome 5"/>
</dbReference>
<evidence type="ECO:0000256" key="1">
    <source>
        <dbReference type="SAM" id="MobiDB-lite"/>
    </source>
</evidence>
<keyword evidence="3" id="KW-1185">Reference proteome</keyword>
<name>A0ABY7E691_MYAAR</name>
<organism evidence="2 3">
    <name type="scientific">Mya arenaria</name>
    <name type="common">Soft-shell clam</name>
    <dbReference type="NCBI Taxonomy" id="6604"/>
    <lineage>
        <taxon>Eukaryota</taxon>
        <taxon>Metazoa</taxon>
        <taxon>Spiralia</taxon>
        <taxon>Lophotrochozoa</taxon>
        <taxon>Mollusca</taxon>
        <taxon>Bivalvia</taxon>
        <taxon>Autobranchia</taxon>
        <taxon>Heteroconchia</taxon>
        <taxon>Euheterodonta</taxon>
        <taxon>Imparidentia</taxon>
        <taxon>Neoheterodontei</taxon>
        <taxon>Myida</taxon>
        <taxon>Myoidea</taxon>
        <taxon>Myidae</taxon>
        <taxon>Mya</taxon>
    </lineage>
</organism>
<feature type="compositionally biased region" description="Polar residues" evidence="1">
    <location>
        <begin position="181"/>
        <end position="191"/>
    </location>
</feature>
<proteinExistence type="predicted"/>